<dbReference type="Proteomes" id="UP000018198">
    <property type="component" value="Unassembled WGS sequence"/>
</dbReference>
<keyword evidence="1" id="KW-0808">Transferase</keyword>
<organism evidence="1 2">
    <name type="scientific">Crocosphaera watsonii WH 0401</name>
    <dbReference type="NCBI Taxonomy" id="555881"/>
    <lineage>
        <taxon>Bacteria</taxon>
        <taxon>Bacillati</taxon>
        <taxon>Cyanobacteriota</taxon>
        <taxon>Cyanophyceae</taxon>
        <taxon>Oscillatoriophycideae</taxon>
        <taxon>Chroococcales</taxon>
        <taxon>Aphanothecaceae</taxon>
        <taxon>Crocosphaera</taxon>
    </lineage>
</organism>
<proteinExistence type="predicted"/>
<comment type="caution">
    <text evidence="1">The sequence shown here is derived from an EMBL/GenBank/DDBJ whole genome shotgun (WGS) entry which is preliminary data.</text>
</comment>
<accession>T2J814</accession>
<dbReference type="AlphaFoldDB" id="T2J814"/>
<protein>
    <submittedName>
        <fullName evidence="1">Zeaxanthin glucosyl transferase</fullName>
    </submittedName>
</protein>
<evidence type="ECO:0000313" key="1">
    <source>
        <dbReference type="EMBL" id="CCQ61194.1"/>
    </source>
</evidence>
<sequence length="144" mass="15737">MKHIGLYCPAETGHLHTMLPLGQGLQKKGYQITFFGVPDAETKIRAAKLDFYPIGADIFPLGSTEALFKKLSKLKGIPALQFTINWFYQSAQIFLEEGANALEKTGVEALIVDQINPEGGTVAQLLDIPFITLCSALPFNQEPG</sequence>
<reference evidence="1 2" key="2">
    <citation type="submission" date="2013-09" db="EMBL/GenBank/DDBJ databases">
        <title>Whole genome comparison of six Crocosphaera watsonii strains with differing phenotypes.</title>
        <authorList>
            <person name="Bench S.R."/>
            <person name="Heller P."/>
            <person name="Frank I."/>
            <person name="Arciniega M."/>
            <person name="Shilova I.N."/>
            <person name="Zehr J.P."/>
        </authorList>
    </citation>
    <scope>NUCLEOTIDE SEQUENCE [LARGE SCALE GENOMIC DNA]</scope>
    <source>
        <strain evidence="1 2">WH 0401</strain>
    </source>
</reference>
<dbReference type="GO" id="GO:0016740">
    <property type="term" value="F:transferase activity"/>
    <property type="evidence" value="ECO:0007669"/>
    <property type="project" value="UniProtKB-KW"/>
</dbReference>
<dbReference type="Gene3D" id="3.40.50.2000">
    <property type="entry name" value="Glycogen Phosphorylase B"/>
    <property type="match status" value="1"/>
</dbReference>
<gene>
    <name evidence="1" type="ORF">CWATWH0401_4582</name>
</gene>
<reference evidence="1 2" key="1">
    <citation type="submission" date="2013-01" db="EMBL/GenBank/DDBJ databases">
        <authorList>
            <person name="Bench S."/>
        </authorList>
    </citation>
    <scope>NUCLEOTIDE SEQUENCE [LARGE SCALE GENOMIC DNA]</scope>
    <source>
        <strain evidence="1 2">WH 0401</strain>
    </source>
</reference>
<name>T2J814_CROWT</name>
<feature type="non-terminal residue" evidence="1">
    <location>
        <position position="144"/>
    </location>
</feature>
<dbReference type="SUPFAM" id="SSF53756">
    <property type="entry name" value="UDP-Glycosyltransferase/glycogen phosphorylase"/>
    <property type="match status" value="1"/>
</dbReference>
<evidence type="ECO:0000313" key="2">
    <source>
        <dbReference type="Proteomes" id="UP000018198"/>
    </source>
</evidence>
<dbReference type="EMBL" id="CAQM01000274">
    <property type="protein sequence ID" value="CCQ61194.1"/>
    <property type="molecule type" value="Genomic_DNA"/>
</dbReference>